<protein>
    <submittedName>
        <fullName evidence="1">Uncharacterized protein</fullName>
    </submittedName>
</protein>
<evidence type="ECO:0000313" key="2">
    <source>
        <dbReference type="Proteomes" id="UP000192726"/>
    </source>
</evidence>
<dbReference type="EMBL" id="CP020569">
    <property type="protein sequence ID" value="ARF53661.1"/>
    <property type="molecule type" value="Genomic_DNA"/>
</dbReference>
<accession>A0A1V0TL50</accession>
<evidence type="ECO:0000313" key="1">
    <source>
        <dbReference type="EMBL" id="ARF53661.1"/>
    </source>
</evidence>
<name>A0A1V0TL50_9ACTN</name>
<dbReference type="STRING" id="553510.B1H19_05220"/>
<gene>
    <name evidence="1" type="ORF">B1H19_05220</name>
</gene>
<reference evidence="1 2" key="1">
    <citation type="submission" date="2017-04" db="EMBL/GenBank/DDBJ databases">
        <title>Complete Genome Sequence of Streptomyces gilvosporeus F607, a Capable Producer of Natamycin.</title>
        <authorList>
            <person name="Zong G."/>
            <person name="Zhong C."/>
            <person name="Fu J."/>
            <person name="Qin R."/>
            <person name="Cao G."/>
        </authorList>
    </citation>
    <scope>NUCLEOTIDE SEQUENCE [LARGE SCALE GENOMIC DNA]</scope>
    <source>
        <strain evidence="1 2">F607</strain>
    </source>
</reference>
<sequence>MQIIVDQGEGAPDDKGLLPDPIVRTDDHPPEEIGKWQASHYAKFSDIAKGLDGIGVVLDDNGKQKYTIDDAEVIWPVLDDPDLKTVAADQPVKDLMELSNAVYCYVLALLDAIYRTPMEALAPKSLDPFTKSVRYGYERAFIAAMQGLLYPVCDLLVRTPLVANQPVHAGPPFQYYAFTTKKPKAELAALCEKLLTEFPALGGDDGVQRQIALLPDIELP</sequence>
<dbReference type="KEGG" id="sgv:B1H19_05220"/>
<organism evidence="1 2">
    <name type="scientific">Streptomyces gilvosporeus</name>
    <dbReference type="NCBI Taxonomy" id="553510"/>
    <lineage>
        <taxon>Bacteria</taxon>
        <taxon>Bacillati</taxon>
        <taxon>Actinomycetota</taxon>
        <taxon>Actinomycetes</taxon>
        <taxon>Kitasatosporales</taxon>
        <taxon>Streptomycetaceae</taxon>
        <taxon>Streptomyces</taxon>
    </lineage>
</organism>
<proteinExistence type="predicted"/>
<dbReference type="AlphaFoldDB" id="A0A1V0TL50"/>
<keyword evidence="2" id="KW-1185">Reference proteome</keyword>
<dbReference type="Proteomes" id="UP000192726">
    <property type="component" value="Chromosome"/>
</dbReference>